<protein>
    <submittedName>
        <fullName evidence="1">Uncharacterized protein</fullName>
    </submittedName>
</protein>
<dbReference type="EMBL" id="JABXXO010000003">
    <property type="protein sequence ID" value="KAF7783226.1"/>
    <property type="molecule type" value="Genomic_DNA"/>
</dbReference>
<evidence type="ECO:0000313" key="1">
    <source>
        <dbReference type="EMBL" id="KAF7783226.1"/>
    </source>
</evidence>
<organism evidence="1 2">
    <name type="scientific">Agaricus bisporus var. burnettii</name>
    <dbReference type="NCBI Taxonomy" id="192524"/>
    <lineage>
        <taxon>Eukaryota</taxon>
        <taxon>Fungi</taxon>
        <taxon>Dikarya</taxon>
        <taxon>Basidiomycota</taxon>
        <taxon>Agaricomycotina</taxon>
        <taxon>Agaricomycetes</taxon>
        <taxon>Agaricomycetidae</taxon>
        <taxon>Agaricales</taxon>
        <taxon>Agaricineae</taxon>
        <taxon>Agaricaceae</taxon>
        <taxon>Agaricus</taxon>
    </lineage>
</organism>
<name>A0A8H7KK88_AGABI</name>
<comment type="caution">
    <text evidence="1">The sequence shown here is derived from an EMBL/GenBank/DDBJ whole genome shotgun (WGS) entry which is preliminary data.</text>
</comment>
<dbReference type="AlphaFoldDB" id="A0A8H7KK88"/>
<gene>
    <name evidence="1" type="ORF">Agabi119p4_2602</name>
</gene>
<proteinExistence type="predicted"/>
<dbReference type="Proteomes" id="UP000629468">
    <property type="component" value="Unassembled WGS sequence"/>
</dbReference>
<sequence length="360" mass="40232">MAADAPPAAYKETPSLIEWDSLPEEDQIKQQEEMTKFLQEPSSIEQFIEECKAIGRKAAAIEGDFTIVLNSFVSLAEKYGAQFPDLLTKYVPRWVALMARWTGSSGLLGSSRKLATETADALTEYEKVLLLLADIQDQNELEAAQRALRDYIAKHPIDIAIEVAYGFRNFRADILEFSDDFSKFVGNHSSSTDATSFEASIKSMKQCQETIAGLNEKVYNSAMALGCSSMFGILSDIPVASISQYVVQRNEAQANLVKAKSGFVNNTADSISDIIKRYFALLSMQAEFERFKPNIINICQELVSFAYVWTFATSQSIEINVRLEEGMEAVTRLRFKLTLRLAIAQIEPLREGLKIYAAQM</sequence>
<accession>A0A8H7KK88</accession>
<evidence type="ECO:0000313" key="2">
    <source>
        <dbReference type="Proteomes" id="UP000629468"/>
    </source>
</evidence>
<reference evidence="1 2" key="1">
    <citation type="journal article" name="Sci. Rep.">
        <title>Telomere-to-telomere assembled and centromere annotated genomes of the two main subspecies of the button mushroom Agaricus bisporus reveal especially polymorphic chromosome ends.</title>
        <authorList>
            <person name="Sonnenberg A.S.M."/>
            <person name="Sedaghat-Telgerd N."/>
            <person name="Lavrijssen B."/>
            <person name="Ohm R.A."/>
            <person name="Hendrickx P.M."/>
            <person name="Scholtmeijer K."/>
            <person name="Baars J.J.P."/>
            <person name="van Peer A."/>
        </authorList>
    </citation>
    <scope>NUCLEOTIDE SEQUENCE [LARGE SCALE GENOMIC DNA]</scope>
    <source>
        <strain evidence="1 2">H119_p4</strain>
    </source>
</reference>